<dbReference type="CDD" id="cd00198">
    <property type="entry name" value="vWFA"/>
    <property type="match status" value="1"/>
</dbReference>
<dbReference type="PANTHER" id="PTHR39338:SF6">
    <property type="entry name" value="BLL5662 PROTEIN"/>
    <property type="match status" value="1"/>
</dbReference>
<keyword evidence="2" id="KW-1185">Reference proteome</keyword>
<feature type="non-terminal residue" evidence="1">
    <location>
        <position position="1"/>
    </location>
</feature>
<comment type="caution">
    <text evidence="1">The sequence shown here is derived from an EMBL/GenBank/DDBJ whole genome shotgun (WGS) entry which is preliminary data.</text>
</comment>
<proteinExistence type="predicted"/>
<dbReference type="EMBL" id="WJHE01000040">
    <property type="protein sequence ID" value="MST31344.1"/>
    <property type="molecule type" value="Genomic_DNA"/>
</dbReference>
<name>A0ABW9QPN5_9ACTN</name>
<protein>
    <submittedName>
        <fullName evidence="1">VWA domain-containing protein</fullName>
    </submittedName>
</protein>
<dbReference type="Proteomes" id="UP000437736">
    <property type="component" value="Unassembled WGS sequence"/>
</dbReference>
<accession>A0ABW9QPN5</accession>
<dbReference type="PANTHER" id="PTHR39338">
    <property type="entry name" value="BLL5662 PROTEIN-RELATED"/>
    <property type="match status" value="1"/>
</dbReference>
<gene>
    <name evidence="1" type="ORF">GHK86_01180</name>
</gene>
<dbReference type="Pfam" id="PF05762">
    <property type="entry name" value="VWA_CoxE"/>
    <property type="match status" value="1"/>
</dbReference>
<dbReference type="SUPFAM" id="SSF53300">
    <property type="entry name" value="vWA-like"/>
    <property type="match status" value="1"/>
</dbReference>
<reference evidence="1 2" key="1">
    <citation type="submission" date="2019-11" db="EMBL/GenBank/DDBJ databases">
        <title>Acidiferrimicrobium australis gen. nov., sp. nov., an acidophilic and obligately heterotrophic, member of the Actinobacteria that catalyses dissimilatory oxido- reduction of iron isolated from metal-rich acidic water in Chile.</title>
        <authorList>
            <person name="Gonzalez D."/>
            <person name="Huber K."/>
            <person name="Hedrich S."/>
            <person name="Rojas-Villalobos C."/>
            <person name="Quatrini R."/>
            <person name="Dinamarca M.A."/>
            <person name="Schwarz A."/>
            <person name="Canales C."/>
            <person name="Nancucheo I."/>
        </authorList>
    </citation>
    <scope>NUCLEOTIDE SEQUENCE [LARGE SCALE GENOMIC DNA]</scope>
    <source>
        <strain evidence="1 2">USS-CCA1</strain>
    </source>
</reference>
<evidence type="ECO:0000313" key="1">
    <source>
        <dbReference type="EMBL" id="MST31344.1"/>
    </source>
</evidence>
<dbReference type="InterPro" id="IPR008912">
    <property type="entry name" value="Uncharacterised_CoxE"/>
</dbReference>
<dbReference type="InterPro" id="IPR036465">
    <property type="entry name" value="vWFA_dom_sf"/>
</dbReference>
<organism evidence="1 2">
    <name type="scientific">Acidiferrimicrobium australe</name>
    <dbReference type="NCBI Taxonomy" id="2664430"/>
    <lineage>
        <taxon>Bacteria</taxon>
        <taxon>Bacillati</taxon>
        <taxon>Actinomycetota</taxon>
        <taxon>Acidimicrobiia</taxon>
        <taxon>Acidimicrobiales</taxon>
        <taxon>Acidimicrobiaceae</taxon>
        <taxon>Acidiferrimicrobium</taxon>
    </lineage>
</organism>
<evidence type="ECO:0000313" key="2">
    <source>
        <dbReference type="Proteomes" id="UP000437736"/>
    </source>
</evidence>
<sequence>HRRPDVALERAGRAAPDWSGGTRLGEALRAFNAEHGRRGVARGAVVVILSDGWDRGDPALVAREMERLRRLAHRVVWVNPRSARPGFAPLAGGMAAALPHVDVLLSGHSLAAFEEVLAAIRGEG</sequence>